<dbReference type="EnsemblPlants" id="AUR62028679-RA">
    <property type="protein sequence ID" value="AUR62028679-RA:cds"/>
    <property type="gene ID" value="AUR62028679"/>
</dbReference>
<evidence type="ECO:0000259" key="3">
    <source>
        <dbReference type="Pfam" id="PF03478"/>
    </source>
</evidence>
<proteinExistence type="predicted"/>
<dbReference type="AlphaFoldDB" id="A0A803MFT5"/>
<keyword evidence="5" id="KW-1185">Reference proteome</keyword>
<protein>
    <recommendedName>
        <fullName evidence="3">KIB1-4 beta-propeller domain-containing protein</fullName>
    </recommendedName>
</protein>
<dbReference type="InterPro" id="IPR005174">
    <property type="entry name" value="KIB1-4_b-propeller"/>
</dbReference>
<evidence type="ECO:0000256" key="2">
    <source>
        <dbReference type="SAM" id="MobiDB-lite"/>
    </source>
</evidence>
<name>A0A803MFT5_CHEQI</name>
<evidence type="ECO:0000313" key="5">
    <source>
        <dbReference type="Proteomes" id="UP000596660"/>
    </source>
</evidence>
<accession>A0A803MFT5</accession>
<sequence length="580" mass="65648">MVGITAGIDNSRRRTPGNPSRHPPFPASLQDMASFSPPLSPHPKKHLIPSIPTLIDSNRTKFLVANSVFLVRSAINPKLQPWLVSVEESNPGKLSVRSPLSRLVAKRLPEKFPHNLDLSQFHVSELARFHTYKLVDKNSTDNNSDGVVRYYNHPTNGFPLDNRVVLFVNPDCAKDDYTVVELSNVTALFVKSVMDGAAHHVSSWGRKLDDIISFKGKIYGVDRKGRVLSMGYKSLKMLKVVEEPLCEGSGSENKKRLVVSCDELYLVYTVWGFKNTFPTTFKVFKLNEEEKKWDKLEQGIGNDRILFVTFDGCFFAPAKDFPRWRGNCIVSRKKCFPLYSSNRVVNIAMLKGKEEDYWFRNRDEAEDGVKLQSGSSIKITPDLIPREEIDEISPNYVQVAERVQNVLQHVAHEGFNNQNNVDSAPTVNSPLKIFEKDVSQSKFLGVDVSSHSVPILKKIWAKHGNITEGHVVSSDCLLSWALESLAKIIIILQSNSGSSLDDSQAKYLESTLLDHQLMQLKLDWLVPLVKNALFLHKNKVIMELQMTKSKLQTELREVEKKLADRESLFQSANWSQLHHV</sequence>
<dbReference type="Gramene" id="AUR62028679-RA">
    <property type="protein sequence ID" value="AUR62028679-RA:cds"/>
    <property type="gene ID" value="AUR62028679"/>
</dbReference>
<reference evidence="4" key="1">
    <citation type="journal article" date="2017" name="Nature">
        <title>The genome of Chenopodium quinoa.</title>
        <authorList>
            <person name="Jarvis D.E."/>
            <person name="Ho Y.S."/>
            <person name="Lightfoot D.J."/>
            <person name="Schmoeckel S.M."/>
            <person name="Li B."/>
            <person name="Borm T.J.A."/>
            <person name="Ohyanagi H."/>
            <person name="Mineta K."/>
            <person name="Michell C.T."/>
            <person name="Saber N."/>
            <person name="Kharbatia N.M."/>
            <person name="Rupper R.R."/>
            <person name="Sharp A.R."/>
            <person name="Dally N."/>
            <person name="Boughton B.A."/>
            <person name="Woo Y.H."/>
            <person name="Gao G."/>
            <person name="Schijlen E.G.W.M."/>
            <person name="Guo X."/>
            <person name="Momin A.A."/>
            <person name="Negrao S."/>
            <person name="Al-Babili S."/>
            <person name="Gehring C."/>
            <person name="Roessner U."/>
            <person name="Jung C."/>
            <person name="Murphy K."/>
            <person name="Arold S.T."/>
            <person name="Gojobori T."/>
            <person name="van der Linden C.G."/>
            <person name="van Loo E.N."/>
            <person name="Jellen E.N."/>
            <person name="Maughan P.J."/>
            <person name="Tester M."/>
        </authorList>
    </citation>
    <scope>NUCLEOTIDE SEQUENCE [LARGE SCALE GENOMIC DNA]</scope>
    <source>
        <strain evidence="4">cv. PI 614886</strain>
    </source>
</reference>
<feature type="coiled-coil region" evidence="1">
    <location>
        <begin position="541"/>
        <end position="568"/>
    </location>
</feature>
<dbReference type="InterPro" id="IPR051304">
    <property type="entry name" value="SCF_F-box_domain"/>
</dbReference>
<dbReference type="InterPro" id="IPR007942">
    <property type="entry name" value="PLipase-like"/>
</dbReference>
<organism evidence="4 5">
    <name type="scientific">Chenopodium quinoa</name>
    <name type="common">Quinoa</name>
    <dbReference type="NCBI Taxonomy" id="63459"/>
    <lineage>
        <taxon>Eukaryota</taxon>
        <taxon>Viridiplantae</taxon>
        <taxon>Streptophyta</taxon>
        <taxon>Embryophyta</taxon>
        <taxon>Tracheophyta</taxon>
        <taxon>Spermatophyta</taxon>
        <taxon>Magnoliopsida</taxon>
        <taxon>eudicotyledons</taxon>
        <taxon>Gunneridae</taxon>
        <taxon>Pentapetalae</taxon>
        <taxon>Caryophyllales</taxon>
        <taxon>Chenopodiaceae</taxon>
        <taxon>Chenopodioideae</taxon>
        <taxon>Atripliceae</taxon>
        <taxon>Chenopodium</taxon>
    </lineage>
</organism>
<reference evidence="4" key="2">
    <citation type="submission" date="2021-03" db="UniProtKB">
        <authorList>
            <consortium name="EnsemblPlants"/>
        </authorList>
    </citation>
    <scope>IDENTIFICATION</scope>
</reference>
<feature type="region of interest" description="Disordered" evidence="2">
    <location>
        <begin position="1"/>
        <end position="43"/>
    </location>
</feature>
<feature type="domain" description="KIB1-4 beta-propeller" evidence="3">
    <location>
        <begin position="80"/>
        <end position="329"/>
    </location>
</feature>
<dbReference type="PANTHER" id="PTHR47123">
    <property type="entry name" value="F-BOX PROTEIN SKIP23"/>
    <property type="match status" value="1"/>
</dbReference>
<dbReference type="PANTHER" id="PTHR47123:SF6">
    <property type="entry name" value="F-BOX PROTEIN SKIP23-LIKE ISOFORM X1"/>
    <property type="match status" value="1"/>
</dbReference>
<evidence type="ECO:0000313" key="4">
    <source>
        <dbReference type="EnsemblPlants" id="AUR62028679-RA:cds"/>
    </source>
</evidence>
<evidence type="ECO:0000256" key="1">
    <source>
        <dbReference type="SAM" id="Coils"/>
    </source>
</evidence>
<keyword evidence="1" id="KW-0175">Coiled coil</keyword>
<dbReference type="Proteomes" id="UP000596660">
    <property type="component" value="Unplaced"/>
</dbReference>
<dbReference type="Pfam" id="PF03478">
    <property type="entry name" value="Beta-prop_KIB1-4"/>
    <property type="match status" value="1"/>
</dbReference>
<dbReference type="Pfam" id="PF05278">
    <property type="entry name" value="PEARLI-4"/>
    <property type="match status" value="1"/>
</dbReference>